<dbReference type="Gene3D" id="2.160.10.10">
    <property type="entry name" value="Hexapeptide repeat proteins"/>
    <property type="match status" value="1"/>
</dbReference>
<evidence type="ECO:0008006" key="3">
    <source>
        <dbReference type="Google" id="ProtNLM"/>
    </source>
</evidence>
<dbReference type="RefSeq" id="WP_108911489.1">
    <property type="nucleotide sequence ID" value="NZ_CP021886.1"/>
</dbReference>
<dbReference type="Proteomes" id="UP000244890">
    <property type="component" value="Chromosome"/>
</dbReference>
<dbReference type="OrthoDB" id="5323491at2"/>
<protein>
    <recommendedName>
        <fullName evidence="3">Acetyltransferase</fullName>
    </recommendedName>
</protein>
<organism evidence="1 2">
    <name type="scientific">Helicobacter apodemus</name>
    <dbReference type="NCBI Taxonomy" id="135569"/>
    <lineage>
        <taxon>Bacteria</taxon>
        <taxon>Pseudomonadati</taxon>
        <taxon>Campylobacterota</taxon>
        <taxon>Epsilonproteobacteria</taxon>
        <taxon>Campylobacterales</taxon>
        <taxon>Helicobacteraceae</taxon>
        <taxon>Helicobacter</taxon>
    </lineage>
</organism>
<dbReference type="KEGG" id="had:CDV25_07900"/>
<accession>A0A2U8FGN5</accession>
<name>A0A2U8FGN5_9HELI</name>
<reference evidence="1 2" key="1">
    <citation type="submission" date="2017-06" db="EMBL/GenBank/DDBJ databases">
        <title>Complete genome of Helicobacter apodemus.</title>
        <authorList>
            <person name="Cho S."/>
        </authorList>
    </citation>
    <scope>NUCLEOTIDE SEQUENCE [LARGE SCALE GENOMIC DNA]</scope>
    <source>
        <strain evidence="2">SNUVETPUB-15-01</strain>
    </source>
</reference>
<dbReference type="CDD" id="cd04647">
    <property type="entry name" value="LbH_MAT_like"/>
    <property type="match status" value="1"/>
</dbReference>
<dbReference type="InterPro" id="IPR051159">
    <property type="entry name" value="Hexapeptide_acetyltransf"/>
</dbReference>
<sequence>MQKTLKEKHNIIYGDLNQQKNHKVNFVGSHNILYFAGVSYNINITFYGNNSLVFIGNNIRFNGTITTTTNGVCYIGDDSTFNGVSIKVYESKHIIIGNDCMFSWSIWLNTCDHHLIFDSNNFQRTNFSKSIYIGDHIWCGQESAILKGAFIPSGSIIGAKSVIGGIKESNSIYAGNPALCIKEHRFWVRDDPVYELWTQEQTTLHAQRETNDFYYIYQKDKFLSPKSLEAKLQSLDNALEKLELLYDCLYCNRSKNRFAYFKDCDLNTPLPPFPKLFHKITFTTPDINPPTQKHLLTGAANRAKNHLAYKLGSCLILNSKSLLGYIRMPYALSYLKAQHKMEQEKYQKNLTKNPAAKLPKLESYADYKEALKEKQCFTYKLGEMLIEADKNWYKGGYLRFYFLVIPRLKREFQEKQRQKQK</sequence>
<evidence type="ECO:0000313" key="2">
    <source>
        <dbReference type="Proteomes" id="UP000244890"/>
    </source>
</evidence>
<dbReference type="AlphaFoldDB" id="A0A2U8FGN5"/>
<proteinExistence type="predicted"/>
<dbReference type="PANTHER" id="PTHR23416">
    <property type="entry name" value="SIALIC ACID SYNTHASE-RELATED"/>
    <property type="match status" value="1"/>
</dbReference>
<dbReference type="PANTHER" id="PTHR23416:SF78">
    <property type="entry name" value="LIPOPOLYSACCHARIDE BIOSYNTHESIS O-ACETYL TRANSFERASE WBBJ-RELATED"/>
    <property type="match status" value="1"/>
</dbReference>
<dbReference type="EMBL" id="CP021886">
    <property type="protein sequence ID" value="AWI34695.1"/>
    <property type="molecule type" value="Genomic_DNA"/>
</dbReference>
<dbReference type="InterPro" id="IPR011004">
    <property type="entry name" value="Trimer_LpxA-like_sf"/>
</dbReference>
<evidence type="ECO:0000313" key="1">
    <source>
        <dbReference type="EMBL" id="AWI34695.1"/>
    </source>
</evidence>
<dbReference type="SUPFAM" id="SSF51161">
    <property type="entry name" value="Trimeric LpxA-like enzymes"/>
    <property type="match status" value="1"/>
</dbReference>
<gene>
    <name evidence="1" type="ORF">CDV25_07900</name>
</gene>